<dbReference type="CDD" id="cd06170">
    <property type="entry name" value="LuxR_C_like"/>
    <property type="match status" value="1"/>
</dbReference>
<gene>
    <name evidence="5" type="ORF">JOF46_003611</name>
</gene>
<name>A0ABS4WJH1_9MICC</name>
<reference evidence="5 6" key="1">
    <citation type="submission" date="2021-03" db="EMBL/GenBank/DDBJ databases">
        <title>Sequencing the genomes of 1000 actinobacteria strains.</title>
        <authorList>
            <person name="Klenk H.-P."/>
        </authorList>
    </citation>
    <scope>NUCLEOTIDE SEQUENCE [LARGE SCALE GENOMIC DNA]</scope>
    <source>
        <strain evidence="5 6">DSM 15454</strain>
    </source>
</reference>
<dbReference type="InterPro" id="IPR000792">
    <property type="entry name" value="Tscrpt_reg_LuxR_C"/>
</dbReference>
<accession>A0ABS4WJH1</accession>
<dbReference type="PANTHER" id="PTHR44688">
    <property type="entry name" value="DNA-BINDING TRANSCRIPTIONAL ACTIVATOR DEVR_DOSR"/>
    <property type="match status" value="1"/>
</dbReference>
<keyword evidence="2 5" id="KW-0238">DNA-binding</keyword>
<dbReference type="Gene3D" id="1.10.10.10">
    <property type="entry name" value="Winged helix-like DNA-binding domain superfamily/Winged helix DNA-binding domain"/>
    <property type="match status" value="1"/>
</dbReference>
<keyword evidence="3" id="KW-0804">Transcription</keyword>
<evidence type="ECO:0000313" key="6">
    <source>
        <dbReference type="Proteomes" id="UP000766570"/>
    </source>
</evidence>
<dbReference type="PRINTS" id="PR00038">
    <property type="entry name" value="HTHLUXR"/>
</dbReference>
<sequence length="74" mass="7977">MPEVLRPLTGRELEVFSALSLGLSNAEIGARLYLGETTVKTHVTKILGKLGLRDRNQAVVLAYECGYRSPCGGS</sequence>
<protein>
    <submittedName>
        <fullName evidence="5">DNA-binding NarL/FixJ family response regulator</fullName>
    </submittedName>
</protein>
<dbReference type="Pfam" id="PF00196">
    <property type="entry name" value="GerE"/>
    <property type="match status" value="1"/>
</dbReference>
<organism evidence="5 6">
    <name type="scientific">Paeniglutamicibacter psychrophenolicus</name>
    <dbReference type="NCBI Taxonomy" id="257454"/>
    <lineage>
        <taxon>Bacteria</taxon>
        <taxon>Bacillati</taxon>
        <taxon>Actinomycetota</taxon>
        <taxon>Actinomycetes</taxon>
        <taxon>Micrococcales</taxon>
        <taxon>Micrococcaceae</taxon>
        <taxon>Paeniglutamicibacter</taxon>
    </lineage>
</organism>
<keyword evidence="1" id="KW-0805">Transcription regulation</keyword>
<dbReference type="GO" id="GO:0003677">
    <property type="term" value="F:DNA binding"/>
    <property type="evidence" value="ECO:0007669"/>
    <property type="project" value="UniProtKB-KW"/>
</dbReference>
<evidence type="ECO:0000259" key="4">
    <source>
        <dbReference type="PROSITE" id="PS50043"/>
    </source>
</evidence>
<evidence type="ECO:0000256" key="1">
    <source>
        <dbReference type="ARBA" id="ARBA00023015"/>
    </source>
</evidence>
<evidence type="ECO:0000256" key="2">
    <source>
        <dbReference type="ARBA" id="ARBA00023125"/>
    </source>
</evidence>
<dbReference type="EMBL" id="JAGIOE010000001">
    <property type="protein sequence ID" value="MBP2375699.1"/>
    <property type="molecule type" value="Genomic_DNA"/>
</dbReference>
<dbReference type="PROSITE" id="PS50043">
    <property type="entry name" value="HTH_LUXR_2"/>
    <property type="match status" value="1"/>
</dbReference>
<feature type="domain" description="HTH luxR-type" evidence="4">
    <location>
        <begin position="1"/>
        <end position="66"/>
    </location>
</feature>
<dbReference type="InterPro" id="IPR036388">
    <property type="entry name" value="WH-like_DNA-bd_sf"/>
</dbReference>
<dbReference type="RefSeq" id="WP_209909713.1">
    <property type="nucleotide sequence ID" value="NZ_JAGIOE010000001.1"/>
</dbReference>
<dbReference type="PANTHER" id="PTHR44688:SF16">
    <property type="entry name" value="DNA-BINDING TRANSCRIPTIONAL ACTIVATOR DEVR_DOSR"/>
    <property type="match status" value="1"/>
</dbReference>
<dbReference type="SMART" id="SM00421">
    <property type="entry name" value="HTH_LUXR"/>
    <property type="match status" value="1"/>
</dbReference>
<evidence type="ECO:0000313" key="5">
    <source>
        <dbReference type="EMBL" id="MBP2375699.1"/>
    </source>
</evidence>
<dbReference type="Proteomes" id="UP000766570">
    <property type="component" value="Unassembled WGS sequence"/>
</dbReference>
<dbReference type="InterPro" id="IPR016032">
    <property type="entry name" value="Sig_transdc_resp-reg_C-effctor"/>
</dbReference>
<proteinExistence type="predicted"/>
<evidence type="ECO:0000256" key="3">
    <source>
        <dbReference type="ARBA" id="ARBA00023163"/>
    </source>
</evidence>
<comment type="caution">
    <text evidence="5">The sequence shown here is derived from an EMBL/GenBank/DDBJ whole genome shotgun (WGS) entry which is preliminary data.</text>
</comment>
<keyword evidence="6" id="KW-1185">Reference proteome</keyword>
<dbReference type="SUPFAM" id="SSF46894">
    <property type="entry name" value="C-terminal effector domain of the bipartite response regulators"/>
    <property type="match status" value="1"/>
</dbReference>